<keyword evidence="3" id="KW-1185">Reference proteome</keyword>
<keyword evidence="1" id="KW-0812">Transmembrane</keyword>
<dbReference type="EMBL" id="CAJJDM010000124">
    <property type="protein sequence ID" value="CAD8103492.1"/>
    <property type="molecule type" value="Genomic_DNA"/>
</dbReference>
<keyword evidence="1" id="KW-1133">Transmembrane helix</keyword>
<sequence>MNTEYQQQEIELQRQSHQNSEDTNNQLFSIIFAIIYNFIWGILFYIFRHLYYEEECKGMNFWSFIAQIFLFSVAIYKLWKQNLFEITEKVEFVLSIIVLIGLSYAYFQFEDCYGLRNFVLFYLIVTYVVLGIYLISLLLLILNKSNNSG</sequence>
<name>A0A8S1PK25_PARPR</name>
<organism evidence="2 3">
    <name type="scientific">Paramecium primaurelia</name>
    <dbReference type="NCBI Taxonomy" id="5886"/>
    <lineage>
        <taxon>Eukaryota</taxon>
        <taxon>Sar</taxon>
        <taxon>Alveolata</taxon>
        <taxon>Ciliophora</taxon>
        <taxon>Intramacronucleata</taxon>
        <taxon>Oligohymenophorea</taxon>
        <taxon>Peniculida</taxon>
        <taxon>Parameciidae</taxon>
        <taxon>Paramecium</taxon>
    </lineage>
</organism>
<feature type="transmembrane region" description="Helical" evidence="1">
    <location>
        <begin position="27"/>
        <end position="47"/>
    </location>
</feature>
<feature type="transmembrane region" description="Helical" evidence="1">
    <location>
        <begin position="90"/>
        <end position="107"/>
    </location>
</feature>
<evidence type="ECO:0000313" key="3">
    <source>
        <dbReference type="Proteomes" id="UP000688137"/>
    </source>
</evidence>
<dbReference type="Proteomes" id="UP000688137">
    <property type="component" value="Unassembled WGS sequence"/>
</dbReference>
<feature type="transmembrane region" description="Helical" evidence="1">
    <location>
        <begin position="59"/>
        <end position="78"/>
    </location>
</feature>
<comment type="caution">
    <text evidence="2">The sequence shown here is derived from an EMBL/GenBank/DDBJ whole genome shotgun (WGS) entry which is preliminary data.</text>
</comment>
<evidence type="ECO:0008006" key="4">
    <source>
        <dbReference type="Google" id="ProtNLM"/>
    </source>
</evidence>
<dbReference type="AlphaFoldDB" id="A0A8S1PK25"/>
<gene>
    <name evidence="2" type="ORF">PPRIM_AZ9-3.1.T1210075</name>
</gene>
<feature type="transmembrane region" description="Helical" evidence="1">
    <location>
        <begin position="119"/>
        <end position="142"/>
    </location>
</feature>
<reference evidence="2" key="1">
    <citation type="submission" date="2021-01" db="EMBL/GenBank/DDBJ databases">
        <authorList>
            <consortium name="Genoscope - CEA"/>
            <person name="William W."/>
        </authorList>
    </citation>
    <scope>NUCLEOTIDE SEQUENCE</scope>
</reference>
<keyword evidence="1" id="KW-0472">Membrane</keyword>
<protein>
    <recommendedName>
        <fullName evidence="4">Transmembrane protein</fullName>
    </recommendedName>
</protein>
<proteinExistence type="predicted"/>
<accession>A0A8S1PK25</accession>
<evidence type="ECO:0000313" key="2">
    <source>
        <dbReference type="EMBL" id="CAD8103492.1"/>
    </source>
</evidence>
<dbReference type="OMA" id="DEECKIM"/>
<evidence type="ECO:0000256" key="1">
    <source>
        <dbReference type="SAM" id="Phobius"/>
    </source>
</evidence>